<dbReference type="SUPFAM" id="SSF53448">
    <property type="entry name" value="Nucleotide-diphospho-sugar transferases"/>
    <property type="match status" value="1"/>
</dbReference>
<dbReference type="Proteomes" id="UP000050515">
    <property type="component" value="Unassembled WGS sequence"/>
</dbReference>
<dbReference type="AlphaFoldDB" id="A0A0P9CUS6"/>
<feature type="transmembrane region" description="Helical" evidence="1">
    <location>
        <begin position="266"/>
        <end position="289"/>
    </location>
</feature>
<dbReference type="InterPro" id="IPR027389">
    <property type="entry name" value="B_mannosylTrfase_Bre-3/Egh"/>
</dbReference>
<dbReference type="GO" id="GO:0019187">
    <property type="term" value="F:beta-1,4-mannosyltransferase activity"/>
    <property type="evidence" value="ECO:0007669"/>
    <property type="project" value="InterPro"/>
</dbReference>
<feature type="transmembrane region" description="Helical" evidence="1">
    <location>
        <begin position="330"/>
        <end position="352"/>
    </location>
</feature>
<dbReference type="GO" id="GO:0005737">
    <property type="term" value="C:cytoplasm"/>
    <property type="evidence" value="ECO:0007669"/>
    <property type="project" value="TreeGrafter"/>
</dbReference>
<evidence type="ECO:0000313" key="4">
    <source>
        <dbReference type="Proteomes" id="UP000050515"/>
    </source>
</evidence>
<keyword evidence="1" id="KW-0472">Membrane</keyword>
<feature type="transmembrane region" description="Helical" evidence="1">
    <location>
        <begin position="295"/>
        <end position="318"/>
    </location>
</feature>
<dbReference type="PANTHER" id="PTHR16779:SF1">
    <property type="entry name" value="BETA-1,4-MANNOSYLTRANSFERASE EGH"/>
    <property type="match status" value="1"/>
</dbReference>
<evidence type="ECO:0000313" key="3">
    <source>
        <dbReference type="EMBL" id="KPV43452.1"/>
    </source>
</evidence>
<dbReference type="Pfam" id="PF13632">
    <property type="entry name" value="Glyco_trans_2_3"/>
    <property type="match status" value="1"/>
</dbReference>
<name>A0A0P9CUS6_9ARCH</name>
<sequence length="367" mass="42712">MFPSAIILPYLLIKNYNSWNHSLGNPVNGRNVIILITTKGEAQEVVANIIKTLKSYSINTRIIVLTEYYDLYRYDAEILRVPADYKTKNGSKNKQRALQYYSEWLLKNNIGSNTYTLHIDDDNIPDELYIKNVMAMPFDAGQGTIRLREYKNCIISTIADFQRVTFTDALLIYANKKFKPLSVGGEGLTIRADIEAKLGWDFGPIAAEDLLMGQRIHFEGYKYGYIPGKIYIAPALNLKDFYAQRGRWIHHFFVSRKGIFNMNPTAVILFSYLYDFMWVPFVGIILWFFDFYFKFHFPLIMLIILTYELIMGVLISFYGAFQHSCKLLKIYTLLLQIPLTFFVAIPVFYYLITRKKLGETDYTIKKV</sequence>
<evidence type="ECO:0000256" key="1">
    <source>
        <dbReference type="SAM" id="Phobius"/>
    </source>
</evidence>
<feature type="domain" description="Glycosyltransferase 2-like" evidence="2">
    <location>
        <begin position="117"/>
        <end position="310"/>
    </location>
</feature>
<dbReference type="InterPro" id="IPR029044">
    <property type="entry name" value="Nucleotide-diphossugar_trans"/>
</dbReference>
<proteinExistence type="predicted"/>
<organism evidence="3 4">
    <name type="scientific">Acidiplasma aeolicum</name>
    <dbReference type="NCBI Taxonomy" id="507754"/>
    <lineage>
        <taxon>Archaea</taxon>
        <taxon>Methanobacteriati</taxon>
        <taxon>Thermoplasmatota</taxon>
        <taxon>Thermoplasmata</taxon>
        <taxon>Thermoplasmatales</taxon>
        <taxon>Ferroplasmaceae</taxon>
        <taxon>Acidiplasma</taxon>
    </lineage>
</organism>
<evidence type="ECO:0000259" key="2">
    <source>
        <dbReference type="Pfam" id="PF13632"/>
    </source>
</evidence>
<keyword evidence="1" id="KW-0812">Transmembrane</keyword>
<keyword evidence="1" id="KW-1133">Transmembrane helix</keyword>
<gene>
    <name evidence="3" type="ORF">SE19_08995</name>
</gene>
<dbReference type="EMBL" id="LJCQ01000441">
    <property type="protein sequence ID" value="KPV43452.1"/>
    <property type="molecule type" value="Genomic_DNA"/>
</dbReference>
<dbReference type="InterPro" id="IPR001173">
    <property type="entry name" value="Glyco_trans_2-like"/>
</dbReference>
<protein>
    <recommendedName>
        <fullName evidence="2">Glycosyltransferase 2-like domain-containing protein</fullName>
    </recommendedName>
</protein>
<reference evidence="3 4" key="1">
    <citation type="submission" date="2015-09" db="EMBL/GenBank/DDBJ databases">
        <title>Draft genome sequence of Acidiplasma aeolicum DSM 18409.</title>
        <authorList>
            <person name="Hemp J."/>
        </authorList>
    </citation>
    <scope>NUCLEOTIDE SEQUENCE [LARGE SCALE GENOMIC DNA]</scope>
    <source>
        <strain evidence="3 4">V</strain>
    </source>
</reference>
<dbReference type="PANTHER" id="PTHR16779">
    <property type="entry name" value="BETA-1,4-MANNOSYLTRANSFERASE EGH"/>
    <property type="match status" value="1"/>
</dbReference>
<accession>A0A0P9CUS6</accession>
<comment type="caution">
    <text evidence="3">The sequence shown here is derived from an EMBL/GenBank/DDBJ whole genome shotgun (WGS) entry which is preliminary data.</text>
</comment>
<dbReference type="PATRIC" id="fig|507754.4.peg.563"/>